<keyword evidence="4" id="KW-0234">DNA repair</keyword>
<dbReference type="InterPro" id="IPR052287">
    <property type="entry name" value="NHEJ_factor"/>
</dbReference>
<feature type="compositionally biased region" description="Acidic residues" evidence="8">
    <location>
        <begin position="303"/>
        <end position="315"/>
    </location>
</feature>
<keyword evidence="12" id="KW-1185">Reference proteome</keyword>
<feature type="compositionally biased region" description="Basic and acidic residues" evidence="8">
    <location>
        <begin position="326"/>
        <end position="337"/>
    </location>
</feature>
<keyword evidence="2" id="KW-0227">DNA damage</keyword>
<dbReference type="EMBL" id="JAWCUI010000008">
    <property type="protein sequence ID" value="KAL1901035.1"/>
    <property type="molecule type" value="Genomic_DNA"/>
</dbReference>
<feature type="compositionally biased region" description="Basic and acidic residues" evidence="8">
    <location>
        <begin position="213"/>
        <end position="228"/>
    </location>
</feature>
<comment type="subcellular location">
    <subcellularLocation>
        <location evidence="1">Nucleus</location>
    </subcellularLocation>
</comment>
<comment type="caution">
    <text evidence="11">The sequence shown here is derived from an EMBL/GenBank/DDBJ whole genome shotgun (WGS) entry which is preliminary data.</text>
</comment>
<feature type="compositionally biased region" description="Basic and acidic residues" evidence="8">
    <location>
        <begin position="395"/>
        <end position="411"/>
    </location>
</feature>
<feature type="region of interest" description="Disordered" evidence="8">
    <location>
        <begin position="213"/>
        <end position="235"/>
    </location>
</feature>
<keyword evidence="3" id="KW-0238">DNA-binding</keyword>
<feature type="compositionally biased region" description="Acidic residues" evidence="8">
    <location>
        <begin position="455"/>
        <end position="475"/>
    </location>
</feature>
<feature type="compositionally biased region" description="Basic and acidic residues" evidence="8">
    <location>
        <begin position="543"/>
        <end position="562"/>
    </location>
</feature>
<evidence type="ECO:0000256" key="7">
    <source>
        <dbReference type="ARBA" id="ARBA00044529"/>
    </source>
</evidence>
<organism evidence="11 12">
    <name type="scientific">Sporothrix stenoceras</name>
    <dbReference type="NCBI Taxonomy" id="5173"/>
    <lineage>
        <taxon>Eukaryota</taxon>
        <taxon>Fungi</taxon>
        <taxon>Dikarya</taxon>
        <taxon>Ascomycota</taxon>
        <taxon>Pezizomycotina</taxon>
        <taxon>Sordariomycetes</taxon>
        <taxon>Sordariomycetidae</taxon>
        <taxon>Ophiostomatales</taxon>
        <taxon>Ophiostomataceae</taxon>
        <taxon>Sporothrix</taxon>
    </lineage>
</organism>
<sequence>MDDGREWRLLPATHPDVPVLLVATSFGPAAYSVYVTDLAHVWAERLERRDICMRAFQENTTIDPSYDSEQMGVFLGKLQAALEGDADARLSIAMSPKQEGDLVLHTTSALPAGLQPLKWPIYLKKQSATAIASNLVVPLIQNRAAHQRAEARLVAALQDKDAVINKLADKLEAMGAGVESAFPTLVGGGRGSRKISRRDMEARVRGLARFDETNFRKQMEKEAKKNGADEDDDANKTTNLVEEAFGSGSGLQFDDAAVGTSSQPSSTLENWWQELGTGLGVPMNRTGPAKGSNSQQPANSNDDTMDVDQLPDDGFQEATPKKTKAPRKEIEEAKPVVEEPPSPTPAKPKAGLGKIGRLGAIGKKPKASSPPPPSPPPAEKDDSGDETASDGDDLEPPKTRAAEKEEAKKAAATESDDDKEPTPTVTTASLRTKPAKKGLGRIGGKKKAPTPEPEPGLEPELQQEPEAEAAPEEEPEPKAADSPPPKPAPAKAKGGLGRIGKGKPSAVKKEPTDDGSDEEDTGKRKAAQEEEEAKPAAAPPPPPKEDAKKKAEVLQKAVEKHAAPVRKKRKF</sequence>
<evidence type="ECO:0000256" key="3">
    <source>
        <dbReference type="ARBA" id="ARBA00023125"/>
    </source>
</evidence>
<comment type="similarity">
    <text evidence="6">Belongs to the XRCC4-XLF family. XLF subfamily.</text>
</comment>
<dbReference type="InterPro" id="IPR038051">
    <property type="entry name" value="XRCC4-like_N_sf"/>
</dbReference>
<reference evidence="11 12" key="1">
    <citation type="journal article" date="2024" name="IMA Fungus">
        <title>IMA Genome - F19 : A genome assembly and annotation guide to empower mycologists, including annotated draft genome sequences of Ceratocystis pirilliformis, Diaporthe australafricana, Fusarium ophioides, Paecilomyces lecythidis, and Sporothrix stenoceras.</title>
        <authorList>
            <person name="Aylward J."/>
            <person name="Wilson A.M."/>
            <person name="Visagie C.M."/>
            <person name="Spraker J."/>
            <person name="Barnes I."/>
            <person name="Buitendag C."/>
            <person name="Ceriani C."/>
            <person name="Del Mar Angel L."/>
            <person name="du Plessis D."/>
            <person name="Fuchs T."/>
            <person name="Gasser K."/>
            <person name="Kramer D."/>
            <person name="Li W."/>
            <person name="Munsamy K."/>
            <person name="Piso A."/>
            <person name="Price J.L."/>
            <person name="Sonnekus B."/>
            <person name="Thomas C."/>
            <person name="van der Nest A."/>
            <person name="van Dijk A."/>
            <person name="van Heerden A."/>
            <person name="van Vuuren N."/>
            <person name="Yilmaz N."/>
            <person name="Duong T.A."/>
            <person name="van der Merwe N.A."/>
            <person name="Wingfield M.J."/>
            <person name="Wingfield B.D."/>
        </authorList>
    </citation>
    <scope>NUCLEOTIDE SEQUENCE [LARGE SCALE GENOMIC DNA]</scope>
    <source>
        <strain evidence="11 12">CMW 5346</strain>
    </source>
</reference>
<gene>
    <name evidence="11" type="ORF">Sste5346_002101</name>
</gene>
<evidence type="ECO:0000256" key="1">
    <source>
        <dbReference type="ARBA" id="ARBA00004123"/>
    </source>
</evidence>
<evidence type="ECO:0000259" key="9">
    <source>
        <dbReference type="Pfam" id="PF09302"/>
    </source>
</evidence>
<evidence type="ECO:0000256" key="8">
    <source>
        <dbReference type="SAM" id="MobiDB-lite"/>
    </source>
</evidence>
<dbReference type="InterPro" id="IPR015381">
    <property type="entry name" value="XLF-like_N"/>
</dbReference>
<evidence type="ECO:0000256" key="6">
    <source>
        <dbReference type="ARBA" id="ARBA00025747"/>
    </source>
</evidence>
<evidence type="ECO:0000313" key="12">
    <source>
        <dbReference type="Proteomes" id="UP001583186"/>
    </source>
</evidence>
<accession>A0ABR3ZLX8</accession>
<evidence type="ECO:0000256" key="2">
    <source>
        <dbReference type="ARBA" id="ARBA00022763"/>
    </source>
</evidence>
<feature type="compositionally biased region" description="Acidic residues" evidence="8">
    <location>
        <begin position="382"/>
        <end position="394"/>
    </location>
</feature>
<feature type="region of interest" description="Disordered" evidence="8">
    <location>
        <begin position="277"/>
        <end position="571"/>
    </location>
</feature>
<proteinExistence type="inferred from homology"/>
<dbReference type="Proteomes" id="UP001583186">
    <property type="component" value="Unassembled WGS sequence"/>
</dbReference>
<feature type="domain" description="XLF-like coiled-coil region" evidence="10">
    <location>
        <begin position="128"/>
        <end position="178"/>
    </location>
</feature>
<dbReference type="InterPro" id="IPR053829">
    <property type="entry name" value="XLF-like_CC"/>
</dbReference>
<dbReference type="PANTHER" id="PTHR32235">
    <property type="entry name" value="NON-HOMOLOGOUS END-JOINING FACTOR 1"/>
    <property type="match status" value="1"/>
</dbReference>
<feature type="compositionally biased region" description="Basic residues" evidence="8">
    <location>
        <begin position="433"/>
        <end position="448"/>
    </location>
</feature>
<feature type="compositionally biased region" description="Polar residues" evidence="8">
    <location>
        <begin position="291"/>
        <end position="302"/>
    </location>
</feature>
<keyword evidence="5" id="KW-0539">Nucleus</keyword>
<evidence type="ECO:0000256" key="5">
    <source>
        <dbReference type="ARBA" id="ARBA00023242"/>
    </source>
</evidence>
<evidence type="ECO:0000313" key="11">
    <source>
        <dbReference type="EMBL" id="KAL1901035.1"/>
    </source>
</evidence>
<feature type="domain" description="XLF-like N-terminal" evidence="9">
    <location>
        <begin position="6"/>
        <end position="125"/>
    </location>
</feature>
<evidence type="ECO:0000259" key="10">
    <source>
        <dbReference type="Pfam" id="PF21928"/>
    </source>
</evidence>
<dbReference type="CDD" id="cd22285">
    <property type="entry name" value="HD_XLF_N"/>
    <property type="match status" value="1"/>
</dbReference>
<dbReference type="PANTHER" id="PTHR32235:SF1">
    <property type="entry name" value="NON-HOMOLOGOUS END-JOINING FACTOR 1"/>
    <property type="match status" value="1"/>
</dbReference>
<feature type="compositionally biased region" description="Pro residues" evidence="8">
    <location>
        <begin position="368"/>
        <end position="377"/>
    </location>
</feature>
<name>A0ABR3ZLX8_9PEZI</name>
<evidence type="ECO:0000256" key="4">
    <source>
        <dbReference type="ARBA" id="ARBA00023204"/>
    </source>
</evidence>
<dbReference type="Pfam" id="PF09302">
    <property type="entry name" value="XLF"/>
    <property type="match status" value="1"/>
</dbReference>
<dbReference type="Pfam" id="PF21928">
    <property type="entry name" value="XLF_CC"/>
    <property type="match status" value="1"/>
</dbReference>
<protein>
    <recommendedName>
        <fullName evidence="7">Non-homologous end-joining factor 1</fullName>
    </recommendedName>
</protein>
<dbReference type="Gene3D" id="2.170.210.10">
    <property type="entry name" value="DNA double-strand break repair and VJ recombination XRCC4, N-terminal"/>
    <property type="match status" value="1"/>
</dbReference>